<dbReference type="PROSITE" id="PS00972">
    <property type="entry name" value="USP_1"/>
    <property type="match status" value="1"/>
</dbReference>
<dbReference type="PANTHER" id="PTHR24006:SF937">
    <property type="entry name" value="UBIQUITIN CARBOXYL-TERMINAL HYDROLASE"/>
    <property type="match status" value="1"/>
</dbReference>
<dbReference type="SMART" id="SM00290">
    <property type="entry name" value="ZnF_UBP"/>
    <property type="match status" value="1"/>
</dbReference>
<evidence type="ECO:0000256" key="3">
    <source>
        <dbReference type="ARBA" id="ARBA00022833"/>
    </source>
</evidence>
<proteinExistence type="predicted"/>
<dbReference type="PANTHER" id="PTHR24006">
    <property type="entry name" value="UBIQUITIN CARBOXYL-TERMINAL HYDROLASE"/>
    <property type="match status" value="1"/>
</dbReference>
<dbReference type="InterPro" id="IPR050164">
    <property type="entry name" value="Peptidase_C19"/>
</dbReference>
<dbReference type="SUPFAM" id="SSF57850">
    <property type="entry name" value="RING/U-box"/>
    <property type="match status" value="1"/>
</dbReference>
<dbReference type="EMBL" id="LN483157">
    <property type="protein sequence ID" value="CED84224.1"/>
    <property type="molecule type" value="Genomic_DNA"/>
</dbReference>
<evidence type="ECO:0000313" key="7">
    <source>
        <dbReference type="EMBL" id="CED84224.1"/>
    </source>
</evidence>
<evidence type="ECO:0000256" key="2">
    <source>
        <dbReference type="ARBA" id="ARBA00022771"/>
    </source>
</evidence>
<sequence>MAPSRRVFSGSNSSCEHLAHSLESASSTKILSRYSKIVRWALKEKYRTSATYSSSEPASILFNGAHHQNGHGRPKMSPPECSECSLSLDRPFACLSCSFLGCWSSSSSTSTGILKGNHLVEHLAASDHSFGIDSSTGRIYCAQCADFVAHPLLESERTRLALREEDDCLALIRKAPSKRKRPLARSDPTFVPDEREQVLLLNANPLPCRGLRGFRNIGQTCFLSVILQSFVHNPLLRDYFLADRHNRTICLARRTAGKQKETDVGGCMLCELDRVFSEIYSEEQTPFGPITFLYSMWNSSADLAGYAQQDAHEFFIAALNQMHTDTQGLDSDCSCPIHTTFSGLLQSDVRCGSCGGITSAFDPMLDISLDLRNKGSEGKAGSEGNTLKKCLDRYTSPERLGQQYTCGKCGLVSSDSTKQLSIKKIPPVLCFQFKRFEHQPGSTSIKVESPVRFPSSIDMTPYLSQSIRTKLKKSSALIRGFGEEMIYDLVVVVCHQGQLNNGHYTNFARFREEWYYFDDEKVLPSTLGYALGSRAYMLTCVYNPSFLTIFHM</sequence>
<keyword evidence="3" id="KW-0862">Zinc</keyword>
<dbReference type="PROSITE" id="PS50235">
    <property type="entry name" value="USP_3"/>
    <property type="match status" value="1"/>
</dbReference>
<dbReference type="GO" id="GO:0004843">
    <property type="term" value="F:cysteine-type deubiquitinase activity"/>
    <property type="evidence" value="ECO:0007669"/>
    <property type="project" value="InterPro"/>
</dbReference>
<dbReference type="Gene3D" id="3.90.70.10">
    <property type="entry name" value="Cysteine proteinases"/>
    <property type="match status" value="1"/>
</dbReference>
<dbReference type="InterPro" id="IPR028889">
    <property type="entry name" value="USP"/>
</dbReference>
<organism evidence="7">
    <name type="scientific">Phaffia rhodozyma</name>
    <name type="common">Yeast</name>
    <name type="synonym">Xanthophyllomyces dendrorhous</name>
    <dbReference type="NCBI Taxonomy" id="264483"/>
    <lineage>
        <taxon>Eukaryota</taxon>
        <taxon>Fungi</taxon>
        <taxon>Dikarya</taxon>
        <taxon>Basidiomycota</taxon>
        <taxon>Agaricomycotina</taxon>
        <taxon>Tremellomycetes</taxon>
        <taxon>Cystofilobasidiales</taxon>
        <taxon>Mrakiaceae</taxon>
        <taxon>Phaffia</taxon>
    </lineage>
</organism>
<feature type="domain" description="UBP-type" evidence="6">
    <location>
        <begin position="57"/>
        <end position="168"/>
    </location>
</feature>
<keyword evidence="2 4" id="KW-0863">Zinc-finger</keyword>
<dbReference type="InterPro" id="IPR013083">
    <property type="entry name" value="Znf_RING/FYVE/PHD"/>
</dbReference>
<dbReference type="Gene3D" id="3.30.40.10">
    <property type="entry name" value="Zinc/RING finger domain, C3HC4 (zinc finger)"/>
    <property type="match status" value="1"/>
</dbReference>
<dbReference type="GO" id="GO:0016579">
    <property type="term" value="P:protein deubiquitination"/>
    <property type="evidence" value="ECO:0007669"/>
    <property type="project" value="InterPro"/>
</dbReference>
<dbReference type="Pfam" id="PF00443">
    <property type="entry name" value="UCH"/>
    <property type="match status" value="1"/>
</dbReference>
<dbReference type="AlphaFoldDB" id="A0A0F7SU48"/>
<dbReference type="GO" id="GO:0005634">
    <property type="term" value="C:nucleus"/>
    <property type="evidence" value="ECO:0007669"/>
    <property type="project" value="TreeGrafter"/>
</dbReference>
<dbReference type="InterPro" id="IPR018200">
    <property type="entry name" value="USP_CS"/>
</dbReference>
<dbReference type="InterPro" id="IPR001394">
    <property type="entry name" value="Peptidase_C19_UCH"/>
</dbReference>
<evidence type="ECO:0000256" key="4">
    <source>
        <dbReference type="PROSITE-ProRule" id="PRU00502"/>
    </source>
</evidence>
<keyword evidence="1" id="KW-0479">Metal-binding</keyword>
<evidence type="ECO:0000259" key="6">
    <source>
        <dbReference type="PROSITE" id="PS50271"/>
    </source>
</evidence>
<name>A0A0F7SU48_PHARH</name>
<feature type="domain" description="USP" evidence="5">
    <location>
        <begin position="212"/>
        <end position="543"/>
    </location>
</feature>
<dbReference type="GO" id="GO:0005829">
    <property type="term" value="C:cytosol"/>
    <property type="evidence" value="ECO:0007669"/>
    <property type="project" value="TreeGrafter"/>
</dbReference>
<dbReference type="Pfam" id="PF02148">
    <property type="entry name" value="zf-UBP"/>
    <property type="match status" value="1"/>
</dbReference>
<evidence type="ECO:0000256" key="1">
    <source>
        <dbReference type="ARBA" id="ARBA00022723"/>
    </source>
</evidence>
<reference evidence="7" key="1">
    <citation type="submission" date="2014-08" db="EMBL/GenBank/DDBJ databases">
        <authorList>
            <person name="Sharma Rahul"/>
            <person name="Thines Marco"/>
        </authorList>
    </citation>
    <scope>NUCLEOTIDE SEQUENCE</scope>
</reference>
<protein>
    <submittedName>
        <fullName evidence="7">Cysteine proteinase</fullName>
    </submittedName>
</protein>
<dbReference type="InterPro" id="IPR001607">
    <property type="entry name" value="Znf_UBP"/>
</dbReference>
<dbReference type="SUPFAM" id="SSF54001">
    <property type="entry name" value="Cysteine proteinases"/>
    <property type="match status" value="1"/>
</dbReference>
<dbReference type="InterPro" id="IPR038765">
    <property type="entry name" value="Papain-like_cys_pep_sf"/>
</dbReference>
<dbReference type="PROSITE" id="PS50271">
    <property type="entry name" value="ZF_UBP"/>
    <property type="match status" value="1"/>
</dbReference>
<dbReference type="GO" id="GO:0008270">
    <property type="term" value="F:zinc ion binding"/>
    <property type="evidence" value="ECO:0007669"/>
    <property type="project" value="UniProtKB-KW"/>
</dbReference>
<evidence type="ECO:0000259" key="5">
    <source>
        <dbReference type="PROSITE" id="PS50235"/>
    </source>
</evidence>
<accession>A0A0F7SU48</accession>